<comment type="caution">
    <text evidence="1">The sequence shown here is derived from an EMBL/GenBank/DDBJ whole genome shotgun (WGS) entry which is preliminary data.</text>
</comment>
<dbReference type="RefSeq" id="WP_125341177.1">
    <property type="nucleotide sequence ID" value="NZ_CP076614.1"/>
</dbReference>
<proteinExistence type="predicted"/>
<dbReference type="Proteomes" id="UP000269317">
    <property type="component" value="Unassembled WGS sequence"/>
</dbReference>
<accession>A0A427Z937</accession>
<dbReference type="EMBL" id="RJML01000004">
    <property type="protein sequence ID" value="RSI10595.1"/>
    <property type="molecule type" value="Genomic_DNA"/>
</dbReference>
<gene>
    <name evidence="1" type="ORF">D8887_06310</name>
</gene>
<evidence type="ECO:0000313" key="2">
    <source>
        <dbReference type="Proteomes" id="UP000269317"/>
    </source>
</evidence>
<reference evidence="1 2" key="1">
    <citation type="submission" date="2018-11" db="EMBL/GenBank/DDBJ databases">
        <title>Species Designations Belie Phenotypic and Genotypic Heterogeneity in Oral Streptococci.</title>
        <authorList>
            <person name="Velsko I."/>
        </authorList>
    </citation>
    <scope>NUCLEOTIDE SEQUENCE [LARGE SCALE GENOMIC DNA]</scope>
    <source>
        <strain evidence="1 2">KLC03</strain>
    </source>
</reference>
<sequence>MRQEIEREFKFLFDRYEYIKKFINYKNNTYAKWEKDFLVERTTIWFDDLEYTLKSKGLYFSLVLNSSLIELGKNKFKLKVDSPGLSEDELLEFSYEFDSHLNYKEQMDIFWEKIPTKISQVYSNLCQSIEPVMYTKQSRHKRSLLINNKRLFVSADICRFFDPITNIFLGEKYICELESGKETGMLTREDITPLINYIIDECQASPLFNSKLDIGLAMSENSEWENKVSLNEIEQLLSLSVEVIKDRNSKKYHSLYNKILFLEIECYKEKEYHDFLPKISTFKSIFFLLINNKKHNMKYIQLGAISKEYSNYLAKLDNLEIALNEERILIFKRKMYNNYLSSRNVEVRKNIYEFINNELKILSIHLIPIIYNAQQQSKKIVYDSYVGSESTYNFFKFYNRKYMLDFLKKYQHVNTLRAKHLDNYSIYDIQCPILIDGKSSFLEIKKKVKYSIQKYSEKYTKMFYEFFERKQIHYTAASIANITFSNELNEPLVSVIKTGNGKDLLSFAHELGHAIAIKSLPEAVSYDNIPELIQELHSNLMEIIVINNNSDRDEVIELYLEKYRAGFIRQQMISEFEYIIDSGLDIKNYLTDINQLYKKYFDSVKLPRNCEYEFLKNQLLVNRPFISEIYSTSFVLANYFFHSIEESKFTLEEIFVDSLSLPIKSFFDKYDILKNYHQMLEIALSDYSSLIESYEHLLRRNYHD</sequence>
<dbReference type="AlphaFoldDB" id="A0A427Z937"/>
<evidence type="ECO:0000313" key="1">
    <source>
        <dbReference type="EMBL" id="RSI10595.1"/>
    </source>
</evidence>
<name>A0A427Z937_STRSA</name>
<protein>
    <submittedName>
        <fullName evidence="1">Uncharacterized protein</fullName>
    </submittedName>
</protein>
<organism evidence="1 2">
    <name type="scientific">Streptococcus sanguinis</name>
    <dbReference type="NCBI Taxonomy" id="1305"/>
    <lineage>
        <taxon>Bacteria</taxon>
        <taxon>Bacillati</taxon>
        <taxon>Bacillota</taxon>
        <taxon>Bacilli</taxon>
        <taxon>Lactobacillales</taxon>
        <taxon>Streptococcaceae</taxon>
        <taxon>Streptococcus</taxon>
    </lineage>
</organism>
<dbReference type="SUPFAM" id="SSF55486">
    <property type="entry name" value="Metalloproteases ('zincins'), catalytic domain"/>
    <property type="match status" value="1"/>
</dbReference>